<dbReference type="OrthoDB" id="6236007at2759"/>
<dbReference type="PANTHER" id="PTHR11339:SF244">
    <property type="entry name" value="IGGFC-BINDING PROTEIN"/>
    <property type="match status" value="1"/>
</dbReference>
<feature type="non-terminal residue" evidence="4">
    <location>
        <position position="1"/>
    </location>
</feature>
<protein>
    <recommendedName>
        <fullName evidence="3">VWFD domain-containing protein</fullName>
    </recommendedName>
</protein>
<evidence type="ECO:0000256" key="2">
    <source>
        <dbReference type="ARBA" id="ARBA00023180"/>
    </source>
</evidence>
<evidence type="ECO:0000256" key="1">
    <source>
        <dbReference type="ARBA" id="ARBA00023157"/>
    </source>
</evidence>
<dbReference type="AlphaFoldDB" id="A0A401TGW6"/>
<evidence type="ECO:0000313" key="5">
    <source>
        <dbReference type="Proteomes" id="UP000287033"/>
    </source>
</evidence>
<dbReference type="PROSITE" id="PS51233">
    <property type="entry name" value="VWFD"/>
    <property type="match status" value="1"/>
</dbReference>
<keyword evidence="5" id="KW-1185">Reference proteome</keyword>
<dbReference type="Proteomes" id="UP000287033">
    <property type="component" value="Unassembled WGS sequence"/>
</dbReference>
<comment type="caution">
    <text evidence="4">The sequence shown here is derived from an EMBL/GenBank/DDBJ whole genome shotgun (WGS) entry which is preliminary data.</text>
</comment>
<organism evidence="4 5">
    <name type="scientific">Chiloscyllium punctatum</name>
    <name type="common">Brownbanded bambooshark</name>
    <name type="synonym">Hemiscyllium punctatum</name>
    <dbReference type="NCBI Taxonomy" id="137246"/>
    <lineage>
        <taxon>Eukaryota</taxon>
        <taxon>Metazoa</taxon>
        <taxon>Chordata</taxon>
        <taxon>Craniata</taxon>
        <taxon>Vertebrata</taxon>
        <taxon>Chondrichthyes</taxon>
        <taxon>Elasmobranchii</taxon>
        <taxon>Galeomorphii</taxon>
        <taxon>Galeoidea</taxon>
        <taxon>Orectolobiformes</taxon>
        <taxon>Hemiscylliidae</taxon>
        <taxon>Chiloscyllium</taxon>
    </lineage>
</organism>
<keyword evidence="1" id="KW-1015">Disulfide bond</keyword>
<dbReference type="OMA" id="NNDFMLR"/>
<dbReference type="InterPro" id="IPR050780">
    <property type="entry name" value="Mucin_vWF_Thrombospondin_sf"/>
</dbReference>
<accession>A0A401TGW6</accession>
<evidence type="ECO:0000313" key="4">
    <source>
        <dbReference type="EMBL" id="GCC41858.1"/>
    </source>
</evidence>
<feature type="domain" description="VWFD" evidence="3">
    <location>
        <begin position="1"/>
        <end position="98"/>
    </location>
</feature>
<dbReference type="GO" id="GO:0005615">
    <property type="term" value="C:extracellular space"/>
    <property type="evidence" value="ECO:0007669"/>
    <property type="project" value="TreeGrafter"/>
</dbReference>
<name>A0A401TGW6_CHIPU</name>
<gene>
    <name evidence="4" type="ORF">chiPu_0025681</name>
</gene>
<dbReference type="EMBL" id="BEZZ01063310">
    <property type="protein sequence ID" value="GCC41858.1"/>
    <property type="molecule type" value="Genomic_DNA"/>
</dbReference>
<dbReference type="InterPro" id="IPR001846">
    <property type="entry name" value="VWF_type-D"/>
</dbReference>
<dbReference type="STRING" id="137246.A0A401TGW6"/>
<sequence>VDGILKNLPISLQDGKINIYKSCRGATLEVDFGLRVNFDFRSRITVTIPGTYAGSVCGLCGNFDGELKDEMMLRDGTLTDDPVRFGQSWQVSSTPGCTHECRGRCPKCDVVAARRYESSEQCGKIHSLQGPFRDCLGTVDPTPYLDDCMYDSCLYKGHHTILCESLASYAAACQDTGAHIAPWRNQTFCRE</sequence>
<evidence type="ECO:0000259" key="3">
    <source>
        <dbReference type="PROSITE" id="PS51233"/>
    </source>
</evidence>
<dbReference type="SMART" id="SM00832">
    <property type="entry name" value="C8"/>
    <property type="match status" value="1"/>
</dbReference>
<keyword evidence="2" id="KW-0325">Glycoprotein</keyword>
<proteinExistence type="predicted"/>
<dbReference type="PANTHER" id="PTHR11339">
    <property type="entry name" value="EXTRACELLULAR MATRIX GLYCOPROTEIN RELATED"/>
    <property type="match status" value="1"/>
</dbReference>
<dbReference type="Pfam" id="PF00094">
    <property type="entry name" value="VWD"/>
    <property type="match status" value="1"/>
</dbReference>
<dbReference type="GO" id="GO:0031012">
    <property type="term" value="C:extracellular matrix"/>
    <property type="evidence" value="ECO:0007669"/>
    <property type="project" value="TreeGrafter"/>
</dbReference>
<dbReference type="InterPro" id="IPR014853">
    <property type="entry name" value="VWF/SSPO/ZAN-like_Cys-rich_dom"/>
</dbReference>
<reference evidence="4 5" key="1">
    <citation type="journal article" date="2018" name="Nat. Ecol. Evol.">
        <title>Shark genomes provide insights into elasmobranch evolution and the origin of vertebrates.</title>
        <authorList>
            <person name="Hara Y"/>
            <person name="Yamaguchi K"/>
            <person name="Onimaru K"/>
            <person name="Kadota M"/>
            <person name="Koyanagi M"/>
            <person name="Keeley SD"/>
            <person name="Tatsumi K"/>
            <person name="Tanaka K"/>
            <person name="Motone F"/>
            <person name="Kageyama Y"/>
            <person name="Nozu R"/>
            <person name="Adachi N"/>
            <person name="Nishimura O"/>
            <person name="Nakagawa R"/>
            <person name="Tanegashima C"/>
            <person name="Kiyatake I"/>
            <person name="Matsumoto R"/>
            <person name="Murakumo K"/>
            <person name="Nishida K"/>
            <person name="Terakita A"/>
            <person name="Kuratani S"/>
            <person name="Sato K"/>
            <person name="Hyodo S Kuraku.S."/>
        </authorList>
    </citation>
    <scope>NUCLEOTIDE SEQUENCE [LARGE SCALE GENOMIC DNA]</scope>
</reference>
<dbReference type="Pfam" id="PF08742">
    <property type="entry name" value="C8"/>
    <property type="match status" value="1"/>
</dbReference>